<dbReference type="PROSITE" id="PS50837">
    <property type="entry name" value="NACHT"/>
    <property type="match status" value="1"/>
</dbReference>
<dbReference type="InterPro" id="IPR016187">
    <property type="entry name" value="CTDL_fold"/>
</dbReference>
<proteinExistence type="predicted"/>
<dbReference type="InterPro" id="IPR007111">
    <property type="entry name" value="NACHT_NTPase"/>
</dbReference>
<dbReference type="Proteomes" id="UP001196980">
    <property type="component" value="Unassembled WGS sequence"/>
</dbReference>
<name>A0ABS6S0B0_9BACT</name>
<protein>
    <submittedName>
        <fullName evidence="2">NACHT domain-containing protein</fullName>
    </submittedName>
</protein>
<evidence type="ECO:0000259" key="1">
    <source>
        <dbReference type="PROSITE" id="PS50837"/>
    </source>
</evidence>
<organism evidence="2 3">
    <name type="scientific">Candidatus Magnetobacterium casense</name>
    <dbReference type="NCBI Taxonomy" id="1455061"/>
    <lineage>
        <taxon>Bacteria</taxon>
        <taxon>Pseudomonadati</taxon>
        <taxon>Nitrospirota</taxon>
        <taxon>Thermodesulfovibrionia</taxon>
        <taxon>Thermodesulfovibrionales</taxon>
        <taxon>Candidatus Magnetobacteriaceae</taxon>
        <taxon>Candidatus Magnetobacterium</taxon>
    </lineage>
</organism>
<evidence type="ECO:0000313" key="3">
    <source>
        <dbReference type="Proteomes" id="UP001196980"/>
    </source>
</evidence>
<dbReference type="Gene3D" id="3.40.50.300">
    <property type="entry name" value="P-loop containing nucleotide triphosphate hydrolases"/>
    <property type="match status" value="1"/>
</dbReference>
<dbReference type="Gene3D" id="3.90.1580.10">
    <property type="entry name" value="paralog of FGE (formylglycine-generating enzyme)"/>
    <property type="match status" value="1"/>
</dbReference>
<dbReference type="InterPro" id="IPR027417">
    <property type="entry name" value="P-loop_NTPase"/>
</dbReference>
<dbReference type="RefSeq" id="WP_218252457.1">
    <property type="nucleotide sequence ID" value="NZ_JABXWD010000155.1"/>
</dbReference>
<accession>A0ABS6S0B0</accession>
<evidence type="ECO:0000313" key="2">
    <source>
        <dbReference type="EMBL" id="MBV6341828.1"/>
    </source>
</evidence>
<feature type="domain" description="NACHT" evidence="1">
    <location>
        <begin position="129"/>
        <end position="265"/>
    </location>
</feature>
<dbReference type="PANTHER" id="PTHR46844:SF1">
    <property type="entry name" value="SLR5058 PROTEIN"/>
    <property type="match status" value="1"/>
</dbReference>
<reference evidence="2 3" key="1">
    <citation type="journal article" date="2020" name="J Geophys Res Biogeosci">
        <title>Magnetotaxis as an Adaptation to Enable Bacterial Shuttling of Microbial Sulfur and Sulfur Cycling Across Aquatic Oxic#Anoxic Interfaces.</title>
        <authorList>
            <person name="Li J."/>
            <person name="Liu P."/>
            <person name="Wang J."/>
            <person name="Roberts A.P."/>
            <person name="Pan Y."/>
        </authorList>
    </citation>
    <scope>NUCLEOTIDE SEQUENCE [LARGE SCALE GENOMIC DNA]</scope>
    <source>
        <strain evidence="2 3">MYR-1_YQ</strain>
    </source>
</reference>
<keyword evidence="3" id="KW-1185">Reference proteome</keyword>
<dbReference type="EMBL" id="JABXWD010000155">
    <property type="protein sequence ID" value="MBV6341828.1"/>
    <property type="molecule type" value="Genomic_DNA"/>
</dbReference>
<sequence>MAWSNIIQILRRIFIVIKKILAKVVPHLEKYILEKPLYFFGSISPGFKGRYIKRIIDDHNTFNTKGLGLIDSFALDLDQVFVEVRIDQSSNPGSPLTNLTESRALAQTRHIWDFIRISEDGRKKQRRDAGYALIGPPGCGKTTLLQNIAVILAYKRHRRYGIRSYVPIFIPIRHIAKDIVKDTNLENPKNLGGLATVYFSNERLFSGLKPPDTWFDNKLRKGKCIVLLDGLDEVGNQEERRKVSEWVNIQIKAYPESLFLLTSRPLGYLAVPLQGAYVLEVQNFDAGQVKRFINNWYLANETRSAGNVLSDKIRERANRGAADLLQRLQTTPSLNALTANPLLLTMIAMVHKYRSALPSSRAELYGEICEVMLARWRQVKGLVDEFSAGQKRGILEQLACHMMEERVREIPRKGAIDLTMRSLHRIGVKKGQEDDFFINLQGSSGLLVEREKEILGFAHLTFQEYLTVSCWLSKNNHNRDWCSLVDDSWWHETLRLYAARWDATDIIRACLEVQAIPSLTLAFECLEEAQQIDVETREALEGFFARNLESSDEALKKLALEVIMNRQLKAFITIDDNRQISSGYVTCAAYQLFLDDMRKDNTYLQPDHWLEYVFPAGSANEPITGIRSKDAVEFCKWLTERQGGTVMYRLPTFQEATATVEESDKIATWCDNEELWGLTKDIKNRLTEIFHEQSNSTSLHSIDIDIVNTLALDLTLTLARDIALTRALDLDHTRDLILTLALTFDRDLTRDLALNLTLALDVARALARVLACAFNNMGLNTISNDIESKNYKIALEKINPILSGNHDEYVKKRAVLLKDILQVAISDSDKECSIALIKYVVRLYEYIYLGFGEMKHDIAQSWWKRMIGIKRKNAYYEQQQQAALHLYLWSRLTLARIEGKLPAWEGIRLVREQVG</sequence>
<dbReference type="InterPro" id="IPR042095">
    <property type="entry name" value="SUMF_sf"/>
</dbReference>
<dbReference type="SUPFAM" id="SSF56436">
    <property type="entry name" value="C-type lectin-like"/>
    <property type="match status" value="1"/>
</dbReference>
<dbReference type="PANTHER" id="PTHR46844">
    <property type="entry name" value="SLR5058 PROTEIN"/>
    <property type="match status" value="1"/>
</dbReference>
<gene>
    <name evidence="2" type="ORF">HWQ67_09545</name>
</gene>
<dbReference type="Pfam" id="PF05729">
    <property type="entry name" value="NACHT"/>
    <property type="match status" value="1"/>
</dbReference>
<dbReference type="SUPFAM" id="SSF52540">
    <property type="entry name" value="P-loop containing nucleoside triphosphate hydrolases"/>
    <property type="match status" value="1"/>
</dbReference>
<comment type="caution">
    <text evidence="2">The sequence shown here is derived from an EMBL/GenBank/DDBJ whole genome shotgun (WGS) entry which is preliminary data.</text>
</comment>